<dbReference type="EMBL" id="LR026987">
    <property type="protein sequence ID" value="VCU40981.1"/>
    <property type="molecule type" value="Genomic_DNA"/>
</dbReference>
<dbReference type="Gene3D" id="2.60.40.10">
    <property type="entry name" value="Immunoglobulins"/>
    <property type="match status" value="1"/>
</dbReference>
<organism evidence="2 3">
    <name type="scientific">Blumeria graminis f. sp. tritici</name>
    <dbReference type="NCBI Taxonomy" id="62690"/>
    <lineage>
        <taxon>Eukaryota</taxon>
        <taxon>Fungi</taxon>
        <taxon>Dikarya</taxon>
        <taxon>Ascomycota</taxon>
        <taxon>Pezizomycotina</taxon>
        <taxon>Leotiomycetes</taxon>
        <taxon>Erysiphales</taxon>
        <taxon>Erysiphaceae</taxon>
        <taxon>Blumeria</taxon>
    </lineage>
</organism>
<accession>A0A9X9LBG5</accession>
<gene>
    <name evidence="2" type="ORF">BGT96224V316_LOCUS2232</name>
</gene>
<feature type="region of interest" description="Disordered" evidence="1">
    <location>
        <begin position="391"/>
        <end position="410"/>
    </location>
</feature>
<protein>
    <submittedName>
        <fullName evidence="2">Bgt-3535</fullName>
    </submittedName>
</protein>
<dbReference type="AlphaFoldDB" id="A0A9X9LBG5"/>
<dbReference type="CDD" id="cd02859">
    <property type="entry name" value="E_set_AMPKbeta_like_N"/>
    <property type="match status" value="1"/>
</dbReference>
<reference evidence="2 3" key="1">
    <citation type="submission" date="2018-08" db="EMBL/GenBank/DDBJ databases">
        <authorList>
            <person name="Muller C M."/>
        </authorList>
    </citation>
    <scope>NUCLEOTIDE SEQUENCE [LARGE SCALE GENOMIC DNA]</scope>
</reference>
<evidence type="ECO:0000313" key="3">
    <source>
        <dbReference type="Proteomes" id="UP000324639"/>
    </source>
</evidence>
<name>A0A9X9LBG5_BLUGR</name>
<sequence>MTGLHSCYNITIPPSMCLSKGFSGSIKSWKTATQCKKMGRFYQPFPMQAYNLATERSGSSHFVVDGNWVTDHTAPQENDDSGNLNNILTPDRINKITPETLGIMSGVTPNSTTASMVGAIPLDKNKRCGSISLPGTFPETPAPGEETNQPNILSSKVLQANNSPKAKEGPNLPIPSLSLTRNAQHAIDPTVSSSMRLIPDPSSNFESSQATLFTDSIIQSVGPQSSTAALVGEIPKTLRKPIEQNNEDKSDNANNDMHTQIVEPENEALNDSNTEHIKPVAKVTESSQDQNSAAHLPLPNSHELVTDKKLSGPVSEQHPVPYPANDRLKEVGSQDVLTEVAKDISNDLKEGNIITEKNSDLNCRKTPEKNLDEDIVSRDFCPVNRFGVSTGVSSSNAEPVTASPPVSQHVVQPVPDSITEQTTRLSIPDDDLAASGSNSPTVTDKTDKKKKRSSFFGKLKAKLIYKDKD</sequence>
<keyword evidence="3" id="KW-1185">Reference proteome</keyword>
<feature type="region of interest" description="Disordered" evidence="1">
    <location>
        <begin position="281"/>
        <end position="300"/>
    </location>
</feature>
<feature type="compositionally biased region" description="Polar residues" evidence="1">
    <location>
        <begin position="284"/>
        <end position="293"/>
    </location>
</feature>
<evidence type="ECO:0000313" key="2">
    <source>
        <dbReference type="EMBL" id="VCU40981.1"/>
    </source>
</evidence>
<dbReference type="InterPro" id="IPR013783">
    <property type="entry name" value="Ig-like_fold"/>
</dbReference>
<dbReference type="Proteomes" id="UP000324639">
    <property type="component" value="Chromosome Bgt_-04"/>
</dbReference>
<evidence type="ECO:0000256" key="1">
    <source>
        <dbReference type="SAM" id="MobiDB-lite"/>
    </source>
</evidence>
<proteinExistence type="predicted"/>
<feature type="region of interest" description="Disordered" evidence="1">
    <location>
        <begin position="424"/>
        <end position="450"/>
    </location>
</feature>